<dbReference type="Proteomes" id="UP000297729">
    <property type="component" value="Unassembled WGS sequence"/>
</dbReference>
<keyword evidence="1" id="KW-0472">Membrane</keyword>
<dbReference type="AlphaFoldDB" id="A0A4Y9SA87"/>
<proteinExistence type="predicted"/>
<name>A0A4Y9SA87_9BURK</name>
<accession>A0A4Y9SA87</accession>
<organism evidence="2 3">
    <name type="scientific">Duganella callida</name>
    <dbReference type="NCBI Taxonomy" id="2561932"/>
    <lineage>
        <taxon>Bacteria</taxon>
        <taxon>Pseudomonadati</taxon>
        <taxon>Pseudomonadota</taxon>
        <taxon>Betaproteobacteria</taxon>
        <taxon>Burkholderiales</taxon>
        <taxon>Oxalobacteraceae</taxon>
        <taxon>Telluria group</taxon>
        <taxon>Duganella</taxon>
    </lineage>
</organism>
<feature type="transmembrane region" description="Helical" evidence="1">
    <location>
        <begin position="98"/>
        <end position="123"/>
    </location>
</feature>
<keyword evidence="3" id="KW-1185">Reference proteome</keyword>
<keyword evidence="1" id="KW-1133">Transmembrane helix</keyword>
<sequence length="178" mass="20445">MESVFISKGHLTRVSSSTVASGMNHYSFIEIDETRVDGVQVSNYLDDDLRRCMGEEVEFSFYRKNKNELILAAIKNNAGKIFRDQSLPRMSLIWTEMIICLPIAFICGCIAWLSSFFISLPIMFLLKSLDLSETILGSIAFGPIFLIWGGLFVWVMFFSKKFSQRAAYRYFERARNSL</sequence>
<dbReference type="RefSeq" id="WP_135202766.1">
    <property type="nucleotide sequence ID" value="NZ_SPVG01000178.1"/>
</dbReference>
<feature type="transmembrane region" description="Helical" evidence="1">
    <location>
        <begin position="135"/>
        <end position="159"/>
    </location>
</feature>
<gene>
    <name evidence="2" type="ORF">E4L98_17160</name>
</gene>
<evidence type="ECO:0000313" key="3">
    <source>
        <dbReference type="Proteomes" id="UP000297729"/>
    </source>
</evidence>
<reference evidence="2 3" key="1">
    <citation type="submission" date="2019-03" db="EMBL/GenBank/DDBJ databases">
        <title>Draft Genome Sequence of Duganella callidus sp. nov., a Novel Duganella Species Isolated from Cultivated Soil.</title>
        <authorList>
            <person name="Raths R."/>
            <person name="Peta V."/>
            <person name="Bucking H."/>
        </authorList>
    </citation>
    <scope>NUCLEOTIDE SEQUENCE [LARGE SCALE GENOMIC DNA]</scope>
    <source>
        <strain evidence="2 3">DN04</strain>
    </source>
</reference>
<evidence type="ECO:0000256" key="1">
    <source>
        <dbReference type="SAM" id="Phobius"/>
    </source>
</evidence>
<comment type="caution">
    <text evidence="2">The sequence shown here is derived from an EMBL/GenBank/DDBJ whole genome shotgun (WGS) entry which is preliminary data.</text>
</comment>
<dbReference type="EMBL" id="SPVG01000178">
    <property type="protein sequence ID" value="TFW18856.1"/>
    <property type="molecule type" value="Genomic_DNA"/>
</dbReference>
<evidence type="ECO:0000313" key="2">
    <source>
        <dbReference type="EMBL" id="TFW18856.1"/>
    </source>
</evidence>
<protein>
    <submittedName>
        <fullName evidence="2">Uncharacterized protein</fullName>
    </submittedName>
</protein>
<keyword evidence="1" id="KW-0812">Transmembrane</keyword>